<dbReference type="EMBL" id="GL379875">
    <property type="protein sequence ID" value="EGT59190.1"/>
    <property type="molecule type" value="Genomic_DNA"/>
</dbReference>
<dbReference type="InterPro" id="IPR027370">
    <property type="entry name" value="Znf-RING_euk"/>
</dbReference>
<keyword evidence="3" id="KW-0862">Zinc</keyword>
<protein>
    <recommendedName>
        <fullName evidence="9">RING-type domain-containing protein</fullName>
    </recommendedName>
</protein>
<dbReference type="PANTHER" id="PTHR47156">
    <property type="entry name" value="PROTEIN CBG20824"/>
    <property type="match status" value="1"/>
</dbReference>
<keyword evidence="2 4" id="KW-0863">Zinc-finger</keyword>
<evidence type="ECO:0000313" key="7">
    <source>
        <dbReference type="EMBL" id="EGT59190.1"/>
    </source>
</evidence>
<dbReference type="InParanoid" id="G0NFG3"/>
<dbReference type="AlphaFoldDB" id="G0NFG3"/>
<evidence type="ECO:0000256" key="1">
    <source>
        <dbReference type="ARBA" id="ARBA00022723"/>
    </source>
</evidence>
<dbReference type="PROSITE" id="PS00518">
    <property type="entry name" value="ZF_RING_1"/>
    <property type="match status" value="1"/>
</dbReference>
<evidence type="ECO:0000259" key="5">
    <source>
        <dbReference type="PROSITE" id="PS50089"/>
    </source>
</evidence>
<evidence type="ECO:0000256" key="3">
    <source>
        <dbReference type="ARBA" id="ARBA00022833"/>
    </source>
</evidence>
<reference evidence="8" key="1">
    <citation type="submission" date="2011-07" db="EMBL/GenBank/DDBJ databases">
        <authorList>
            <consortium name="Caenorhabditis brenneri Sequencing and Analysis Consortium"/>
            <person name="Wilson R.K."/>
        </authorList>
    </citation>
    <scope>NUCLEOTIDE SEQUENCE [LARGE SCALE GENOMIC DNA]</scope>
    <source>
        <strain evidence="8">PB2801</strain>
    </source>
</reference>
<organism evidence="8">
    <name type="scientific">Caenorhabditis brenneri</name>
    <name type="common">Nematode worm</name>
    <dbReference type="NCBI Taxonomy" id="135651"/>
    <lineage>
        <taxon>Eukaryota</taxon>
        <taxon>Metazoa</taxon>
        <taxon>Ecdysozoa</taxon>
        <taxon>Nematoda</taxon>
        <taxon>Chromadorea</taxon>
        <taxon>Rhabditida</taxon>
        <taxon>Rhabditina</taxon>
        <taxon>Rhabditomorpha</taxon>
        <taxon>Rhabditoidea</taxon>
        <taxon>Rhabditidae</taxon>
        <taxon>Peloderinae</taxon>
        <taxon>Caenorhabditis</taxon>
    </lineage>
</organism>
<dbReference type="InterPro" id="IPR000315">
    <property type="entry name" value="Znf_B-box"/>
</dbReference>
<dbReference type="OrthoDB" id="5875349at2759"/>
<dbReference type="SUPFAM" id="SSF57845">
    <property type="entry name" value="B-box zinc-binding domain"/>
    <property type="match status" value="1"/>
</dbReference>
<evidence type="ECO:0000256" key="4">
    <source>
        <dbReference type="PROSITE-ProRule" id="PRU00024"/>
    </source>
</evidence>
<dbReference type="Gene3D" id="3.30.160.60">
    <property type="entry name" value="Classic Zinc Finger"/>
    <property type="match status" value="1"/>
</dbReference>
<evidence type="ECO:0000259" key="6">
    <source>
        <dbReference type="PROSITE" id="PS50119"/>
    </source>
</evidence>
<name>G0NFG3_CAEBE</name>
<feature type="domain" description="RING-type" evidence="5">
    <location>
        <begin position="4"/>
        <end position="48"/>
    </location>
</feature>
<keyword evidence="8" id="KW-1185">Reference proteome</keyword>
<keyword evidence="1" id="KW-0479">Metal-binding</keyword>
<dbReference type="SUPFAM" id="SSF57850">
    <property type="entry name" value="RING/U-box"/>
    <property type="match status" value="1"/>
</dbReference>
<dbReference type="InterPro" id="IPR017907">
    <property type="entry name" value="Znf_RING_CS"/>
</dbReference>
<dbReference type="STRING" id="135651.G0NFG3"/>
<dbReference type="PROSITE" id="PS50089">
    <property type="entry name" value="ZF_RING_2"/>
    <property type="match status" value="1"/>
</dbReference>
<feature type="domain" description="B box-type" evidence="6">
    <location>
        <begin position="74"/>
        <end position="115"/>
    </location>
</feature>
<dbReference type="PROSITE" id="PS50119">
    <property type="entry name" value="ZF_BBOX"/>
    <property type="match status" value="1"/>
</dbReference>
<dbReference type="InterPro" id="IPR052667">
    <property type="entry name" value="E3_ubiquitin-ligase_RING"/>
</dbReference>
<dbReference type="PANTHER" id="PTHR47156:SF10">
    <property type="entry name" value="E3 UBIQUITIN-PROTEIN LIGASE TRIM-21-RELATED"/>
    <property type="match status" value="1"/>
</dbReference>
<dbReference type="eggNOG" id="ENOG502RVE5">
    <property type="taxonomic scope" value="Eukaryota"/>
</dbReference>
<sequence>MSDCPICFKLFTTSGTNAPRVLSCGHSICDGCVDKQNINEQVKCIKCEHVSKIIDGVKFPLNHSLIEMIDAPNCVFHTDNWKLRQAKYFCNTCGSVTCLNCSNSYVHYGHSVNFLASVAESHRARLRKRGVLMRSELRDVSDYYDILEEIKNEINENQVANEKRLIIALKEVLLYENIDWTSERQEDLLSLIRGYKRKVESKLQMLSEGVGSCSKAVSTLDDLEKMTDAELVFQERVIAQLETFKFEYDVEDLPYTELGDFYPTIINGKMHLWEMEYAECFDCQFSTTNNFISFFDTQFNVFPLSPKKFIVYTPESIVQISFKTGDLPKPHSTGMYLTMNKNMGQIYLFKEKGSWGITEVYSSEKLVVPNEDVKLYEECGKDDYNAFSKFLEITHKVSSVMSNPNYKAYPPVRKFNSCITSLRRHMSY</sequence>
<evidence type="ECO:0000256" key="2">
    <source>
        <dbReference type="ARBA" id="ARBA00022771"/>
    </source>
</evidence>
<dbReference type="Gene3D" id="3.30.40.10">
    <property type="entry name" value="Zinc/RING finger domain, C3HC4 (zinc finger)"/>
    <property type="match status" value="1"/>
</dbReference>
<dbReference type="InterPro" id="IPR013083">
    <property type="entry name" value="Znf_RING/FYVE/PHD"/>
</dbReference>
<dbReference type="SMART" id="SM00184">
    <property type="entry name" value="RING"/>
    <property type="match status" value="1"/>
</dbReference>
<gene>
    <name evidence="7" type="ORF">CAEBREN_06441</name>
</gene>
<proteinExistence type="predicted"/>
<dbReference type="InterPro" id="IPR001841">
    <property type="entry name" value="Znf_RING"/>
</dbReference>
<accession>G0NFG3</accession>
<dbReference type="HOGENOM" id="CLU_641293_0_0_1"/>
<evidence type="ECO:0000313" key="8">
    <source>
        <dbReference type="Proteomes" id="UP000008068"/>
    </source>
</evidence>
<dbReference type="Pfam" id="PF00643">
    <property type="entry name" value="zf-B_box"/>
    <property type="match status" value="1"/>
</dbReference>
<dbReference type="GO" id="GO:0008270">
    <property type="term" value="F:zinc ion binding"/>
    <property type="evidence" value="ECO:0007669"/>
    <property type="project" value="UniProtKB-KW"/>
</dbReference>
<evidence type="ECO:0008006" key="9">
    <source>
        <dbReference type="Google" id="ProtNLM"/>
    </source>
</evidence>
<dbReference type="Proteomes" id="UP000008068">
    <property type="component" value="Unassembled WGS sequence"/>
</dbReference>
<dbReference type="Pfam" id="PF13445">
    <property type="entry name" value="zf-RING_UBOX"/>
    <property type="match status" value="1"/>
</dbReference>